<dbReference type="EMBL" id="CATOUU010000237">
    <property type="protein sequence ID" value="CAI9921875.1"/>
    <property type="molecule type" value="Genomic_DNA"/>
</dbReference>
<sequence>MFGLIGFSCGVLHIDALQTFYKFQNSSFYNYIGVLGYINGTSSDLANIVVQMIMSQQQVTEYVGALAGVLLALIQSINSLIIENSNITSSYTAGLVASISSNININMVNIRNSSINCSFNTLSSSGAAVAGSIIGQVKDNTHNVNNQIQVNIMQCIIYGTSLYSYHNHNWSLAGGIIGDSHITPLSIQQTIVNKSDIQAYGPVTKVVAASGLVSLLYNQNNICLSNINVCNSYLKASSNISQYSSCSGVFSHVVEIDAQSSVSLSLNNTILSNITLIVNGRTIISGIILSNNKILEFFATQVSTDGNNTINSVVVPNCASIINPSQRGC</sequence>
<reference evidence="2 3" key="2">
    <citation type="submission" date="2024-07" db="EMBL/GenBank/DDBJ databases">
        <authorList>
            <person name="Akdeniz Z."/>
        </authorList>
    </citation>
    <scope>NUCLEOTIDE SEQUENCE [LARGE SCALE GENOMIC DNA]</scope>
</reference>
<comment type="caution">
    <text evidence="1">The sequence shown here is derived from an EMBL/GenBank/DDBJ whole genome shotgun (WGS) entry which is preliminary data.</text>
</comment>
<proteinExistence type="predicted"/>
<organism evidence="1">
    <name type="scientific">Hexamita inflata</name>
    <dbReference type="NCBI Taxonomy" id="28002"/>
    <lineage>
        <taxon>Eukaryota</taxon>
        <taxon>Metamonada</taxon>
        <taxon>Diplomonadida</taxon>
        <taxon>Hexamitidae</taxon>
        <taxon>Hexamitinae</taxon>
        <taxon>Hexamita</taxon>
    </lineage>
</organism>
<protein>
    <submittedName>
        <fullName evidence="2">Hypothetical_protein</fullName>
    </submittedName>
</protein>
<evidence type="ECO:0000313" key="1">
    <source>
        <dbReference type="EMBL" id="CAI9921875.1"/>
    </source>
</evidence>
<dbReference type="EMBL" id="CAXDID020000481">
    <property type="protein sequence ID" value="CAL6095944.1"/>
    <property type="molecule type" value="Genomic_DNA"/>
</dbReference>
<keyword evidence="3" id="KW-1185">Reference proteome</keyword>
<name>A0AA86NL29_9EUKA</name>
<dbReference type="Proteomes" id="UP001642409">
    <property type="component" value="Unassembled WGS sequence"/>
</dbReference>
<evidence type="ECO:0000313" key="3">
    <source>
        <dbReference type="Proteomes" id="UP001642409"/>
    </source>
</evidence>
<evidence type="ECO:0000313" key="2">
    <source>
        <dbReference type="EMBL" id="CAL6095944.1"/>
    </source>
</evidence>
<gene>
    <name evidence="2" type="ORF">HINF_LOCUS68192</name>
    <name evidence="1" type="ORF">HINF_LOCUS9520</name>
</gene>
<dbReference type="AlphaFoldDB" id="A0AA86NL29"/>
<reference evidence="1" key="1">
    <citation type="submission" date="2023-06" db="EMBL/GenBank/DDBJ databases">
        <authorList>
            <person name="Kurt Z."/>
        </authorList>
    </citation>
    <scope>NUCLEOTIDE SEQUENCE</scope>
</reference>
<accession>A0AA86NL29</accession>